<sequence length="361" mass="39301">MARIGIEEEFVLLDDRTLVPLGMGPGTRERITDRSVSGEVMPEYLTCQFECVTDPLSTLAEAEADLRRLRGLLGEYAAQHGAVAASTGTPFISPGGLAVSPSSHYHEVADQLAEITREHEVNGLHVHVESGDDEERVRTLNRLRGWLPLLLALTGNAPFAHGVPSGFKSWRSILIRRLPSSWCPPRFHDYDDYRAKTERLVALRAIPDASSLAWAVRLSARFPTVEMRVFDAQLTPADTVFAVSLTRAIALGGDTAVPPAAELDGIDASLWMAARDGTDARVIDPMTGDVDSVWSITDRLLEAIGPVLRELGEEDFVRDHLDGIRTDGTGAQRQLLAYDRDGVAGLRDLYRAGAASATRPG</sequence>
<comment type="caution">
    <text evidence="6">The sequence shown here is derived from an EMBL/GenBank/DDBJ whole genome shotgun (WGS) entry which is preliminary data.</text>
</comment>
<dbReference type="InterPro" id="IPR050141">
    <property type="entry name" value="GCL_type2/YbdK_subfam"/>
</dbReference>
<dbReference type="GO" id="GO:0004357">
    <property type="term" value="F:glutamate-cysteine ligase activity"/>
    <property type="evidence" value="ECO:0007669"/>
    <property type="project" value="UniProtKB-EC"/>
</dbReference>
<dbReference type="HAMAP" id="MF_01609">
    <property type="entry name" value="Glu_cys_ligase_2"/>
    <property type="match status" value="1"/>
</dbReference>
<accession>A0A371NWP6</accession>
<comment type="function">
    <text evidence="5">ATP-dependent carboxylate-amine ligase which exhibits weak glutamate--cysteine ligase activity.</text>
</comment>
<proteinExistence type="inferred from homology"/>
<dbReference type="Gene3D" id="3.30.590.20">
    <property type="match status" value="1"/>
</dbReference>
<dbReference type="AlphaFoldDB" id="A0A371NWP6"/>
<keyword evidence="3 5" id="KW-0067">ATP-binding</keyword>
<dbReference type="GO" id="GO:0005524">
    <property type="term" value="F:ATP binding"/>
    <property type="evidence" value="ECO:0007669"/>
    <property type="project" value="UniProtKB-KW"/>
</dbReference>
<evidence type="ECO:0000313" key="7">
    <source>
        <dbReference type="Proteomes" id="UP000262172"/>
    </source>
</evidence>
<dbReference type="PANTHER" id="PTHR36510:SF1">
    <property type="entry name" value="GLUTAMATE--CYSTEINE LIGASE 2-RELATED"/>
    <property type="match status" value="1"/>
</dbReference>
<name>A0A371NWP6_9MICO</name>
<reference evidence="6 7" key="1">
    <citation type="submission" date="2018-08" db="EMBL/GenBank/DDBJ databases">
        <title>Isolation, diversity and antifungal activity of Actinobacteria from cow dung.</title>
        <authorList>
            <person name="Ling L."/>
        </authorList>
    </citation>
    <scope>NUCLEOTIDE SEQUENCE [LARGE SCALE GENOMIC DNA]</scope>
    <source>
        <strain evidence="6 7">NEAU-LLE</strain>
    </source>
</reference>
<dbReference type="Pfam" id="PF04107">
    <property type="entry name" value="GCS2"/>
    <property type="match status" value="1"/>
</dbReference>
<comment type="catalytic activity">
    <reaction evidence="4 5">
        <text>L-cysteine + L-glutamate + ATP = gamma-L-glutamyl-L-cysteine + ADP + phosphate + H(+)</text>
        <dbReference type="Rhea" id="RHEA:13285"/>
        <dbReference type="ChEBI" id="CHEBI:15378"/>
        <dbReference type="ChEBI" id="CHEBI:29985"/>
        <dbReference type="ChEBI" id="CHEBI:30616"/>
        <dbReference type="ChEBI" id="CHEBI:35235"/>
        <dbReference type="ChEBI" id="CHEBI:43474"/>
        <dbReference type="ChEBI" id="CHEBI:58173"/>
        <dbReference type="ChEBI" id="CHEBI:456216"/>
        <dbReference type="EC" id="6.3.2.2"/>
    </reaction>
</comment>
<evidence type="ECO:0000256" key="2">
    <source>
        <dbReference type="ARBA" id="ARBA00022741"/>
    </source>
</evidence>
<dbReference type="OrthoDB" id="9769628at2"/>
<dbReference type="EC" id="6.3.2.2" evidence="5"/>
<dbReference type="NCBIfam" id="TIGR02050">
    <property type="entry name" value="gshA_cyan_rel"/>
    <property type="match status" value="1"/>
</dbReference>
<protein>
    <recommendedName>
        <fullName evidence="5">Putative glutamate--cysteine ligase 2</fullName>
        <ecNumber evidence="5">6.3.2.2</ecNumber>
    </recommendedName>
    <alternativeName>
        <fullName evidence="5">Gamma-glutamylcysteine synthetase 2</fullName>
        <shortName evidence="5">GCS 2</shortName>
        <shortName evidence="5">Gamma-GCS 2</shortName>
    </alternativeName>
</protein>
<keyword evidence="2 5" id="KW-0547">Nucleotide-binding</keyword>
<comment type="similarity">
    <text evidence="5">Belongs to the glutamate--cysteine ligase type 2 family. YbdK subfamily.</text>
</comment>
<dbReference type="InterPro" id="IPR006336">
    <property type="entry name" value="GCS2"/>
</dbReference>
<evidence type="ECO:0000256" key="5">
    <source>
        <dbReference type="HAMAP-Rule" id="MF_01609"/>
    </source>
</evidence>
<dbReference type="InterPro" id="IPR011793">
    <property type="entry name" value="YbdK"/>
</dbReference>
<dbReference type="InterPro" id="IPR014746">
    <property type="entry name" value="Gln_synth/guanido_kin_cat_dom"/>
</dbReference>
<dbReference type="EMBL" id="QUAB01000036">
    <property type="protein sequence ID" value="REJ06329.1"/>
    <property type="molecule type" value="Genomic_DNA"/>
</dbReference>
<evidence type="ECO:0000256" key="4">
    <source>
        <dbReference type="ARBA" id="ARBA00048819"/>
    </source>
</evidence>
<dbReference type="Proteomes" id="UP000262172">
    <property type="component" value="Unassembled WGS sequence"/>
</dbReference>
<keyword evidence="1 5" id="KW-0436">Ligase</keyword>
<dbReference type="GO" id="GO:0042398">
    <property type="term" value="P:modified amino acid biosynthetic process"/>
    <property type="evidence" value="ECO:0007669"/>
    <property type="project" value="InterPro"/>
</dbReference>
<dbReference type="PANTHER" id="PTHR36510">
    <property type="entry name" value="GLUTAMATE--CYSTEINE LIGASE 2-RELATED"/>
    <property type="match status" value="1"/>
</dbReference>
<dbReference type="RefSeq" id="WP_116241587.1">
    <property type="nucleotide sequence ID" value="NZ_QUAB01000036.1"/>
</dbReference>
<gene>
    <name evidence="6" type="ORF">DY023_06790</name>
</gene>
<keyword evidence="7" id="KW-1185">Reference proteome</keyword>
<organism evidence="6 7">
    <name type="scientific">Microbacterium bovistercoris</name>
    <dbReference type="NCBI Taxonomy" id="2293570"/>
    <lineage>
        <taxon>Bacteria</taxon>
        <taxon>Bacillati</taxon>
        <taxon>Actinomycetota</taxon>
        <taxon>Actinomycetes</taxon>
        <taxon>Micrococcales</taxon>
        <taxon>Microbacteriaceae</taxon>
        <taxon>Microbacterium</taxon>
    </lineage>
</organism>
<evidence type="ECO:0000256" key="1">
    <source>
        <dbReference type="ARBA" id="ARBA00022598"/>
    </source>
</evidence>
<evidence type="ECO:0000313" key="6">
    <source>
        <dbReference type="EMBL" id="REJ06329.1"/>
    </source>
</evidence>
<dbReference type="SUPFAM" id="SSF55931">
    <property type="entry name" value="Glutamine synthetase/guanido kinase"/>
    <property type="match status" value="1"/>
</dbReference>
<evidence type="ECO:0000256" key="3">
    <source>
        <dbReference type="ARBA" id="ARBA00022840"/>
    </source>
</evidence>